<dbReference type="Proteomes" id="UP000318126">
    <property type="component" value="Unassembled WGS sequence"/>
</dbReference>
<dbReference type="Gene3D" id="3.40.640.10">
    <property type="entry name" value="Type I PLP-dependent aspartate aminotransferase-like (Major domain)"/>
    <property type="match status" value="1"/>
</dbReference>
<dbReference type="Pfam" id="PF00392">
    <property type="entry name" value="GntR"/>
    <property type="match status" value="1"/>
</dbReference>
<dbReference type="InterPro" id="IPR015421">
    <property type="entry name" value="PyrdxlP-dep_Trfase_major"/>
</dbReference>
<dbReference type="InterPro" id="IPR036388">
    <property type="entry name" value="WH-like_DNA-bd_sf"/>
</dbReference>
<evidence type="ECO:0000313" key="7">
    <source>
        <dbReference type="EMBL" id="TRY12600.1"/>
    </source>
</evidence>
<dbReference type="Gene3D" id="1.10.10.10">
    <property type="entry name" value="Winged helix-like DNA-binding domain superfamily/Winged helix DNA-binding domain"/>
    <property type="match status" value="1"/>
</dbReference>
<dbReference type="InterPro" id="IPR004839">
    <property type="entry name" value="Aminotransferase_I/II_large"/>
</dbReference>
<dbReference type="InterPro" id="IPR036390">
    <property type="entry name" value="WH_DNA-bd_sf"/>
</dbReference>
<protein>
    <submittedName>
        <fullName evidence="7">PLP-dependent aminotransferase family protein</fullName>
    </submittedName>
</protein>
<dbReference type="EMBL" id="VKGK01000030">
    <property type="protein sequence ID" value="TRY12600.1"/>
    <property type="molecule type" value="Genomic_DNA"/>
</dbReference>
<keyword evidence="3" id="KW-0805">Transcription regulation</keyword>
<gene>
    <name evidence="7" type="ORF">FN961_19785</name>
</gene>
<dbReference type="GO" id="GO:0030170">
    <property type="term" value="F:pyridoxal phosphate binding"/>
    <property type="evidence" value="ECO:0007669"/>
    <property type="project" value="InterPro"/>
</dbReference>
<dbReference type="InterPro" id="IPR051446">
    <property type="entry name" value="HTH_trans_reg/aminotransferase"/>
</dbReference>
<dbReference type="PRINTS" id="PR00035">
    <property type="entry name" value="HTHGNTR"/>
</dbReference>
<evidence type="ECO:0000256" key="5">
    <source>
        <dbReference type="ARBA" id="ARBA00023163"/>
    </source>
</evidence>
<dbReference type="SUPFAM" id="SSF46785">
    <property type="entry name" value="Winged helix' DNA-binding domain"/>
    <property type="match status" value="1"/>
</dbReference>
<dbReference type="AlphaFoldDB" id="A0A553JJF5"/>
<dbReference type="GO" id="GO:0003677">
    <property type="term" value="F:DNA binding"/>
    <property type="evidence" value="ECO:0007669"/>
    <property type="project" value="UniProtKB-KW"/>
</dbReference>
<dbReference type="RefSeq" id="WP_144041912.1">
    <property type="nucleotide sequence ID" value="NZ_BMPL01000029.1"/>
</dbReference>
<comment type="caution">
    <text evidence="7">The sequence shown here is derived from an EMBL/GenBank/DDBJ whole genome shotgun (WGS) entry which is preliminary data.</text>
</comment>
<dbReference type="OrthoDB" id="9808770at2"/>
<dbReference type="SMART" id="SM00345">
    <property type="entry name" value="HTH_GNTR"/>
    <property type="match status" value="1"/>
</dbReference>
<dbReference type="CDD" id="cd07377">
    <property type="entry name" value="WHTH_GntR"/>
    <property type="match status" value="1"/>
</dbReference>
<feature type="domain" description="HTH gntR-type" evidence="6">
    <location>
        <begin position="13"/>
        <end position="81"/>
    </location>
</feature>
<accession>A0A553JJF5</accession>
<name>A0A553JJF5_SHEHA</name>
<sequence length="484" mass="54993">MRTLSLTLDPFAKPKFLQIARAISSAIKQGQVEAKEALPSARQLAEQLQTNRHTVMAAYQELIAQGWVESVERQGYRVVQSFPLESSLYPKTKQNITQSKFKWRINPLIFEEKNAKPAHEYRYNFAGGNPDISAFPFHELKPFMSDSLTRPELSGLSYGNNRGNSQFISQVATYLRRARSITDKEIITVNGSQEALYLISRVLLKPGAKVAVESLGYRPAWNAFKTAGAELVAIKQHPKGIDIEHLTQLVKNQDISLIYLTPLHQYPTTVTLPIHERIKIYQLAATYNLAIIEDDYDHEFHYSSQPLAPLAADDPKGLVIYVSTFSKIMFPGCRIGYMAVDKSLAPAIINYRSIMNHKPNVLMQDAIGRWMKDGAFERHLRRTTKIYQQRRDNLVSELKKYQTQGLDISFTTPAGGMAIWLDVENNAKELEEFGLAHDIYLVSESSFHLDKGQNQNRFVRLGFAGMKPEKMNQGLAILFSYFIR</sequence>
<keyword evidence="4" id="KW-0238">DNA-binding</keyword>
<dbReference type="SUPFAM" id="SSF53383">
    <property type="entry name" value="PLP-dependent transferases"/>
    <property type="match status" value="1"/>
</dbReference>
<evidence type="ECO:0000256" key="2">
    <source>
        <dbReference type="ARBA" id="ARBA00022898"/>
    </source>
</evidence>
<dbReference type="InterPro" id="IPR000524">
    <property type="entry name" value="Tscrpt_reg_HTH_GntR"/>
</dbReference>
<dbReference type="Pfam" id="PF00155">
    <property type="entry name" value="Aminotran_1_2"/>
    <property type="match status" value="1"/>
</dbReference>
<evidence type="ECO:0000256" key="3">
    <source>
        <dbReference type="ARBA" id="ARBA00023015"/>
    </source>
</evidence>
<dbReference type="InterPro" id="IPR015424">
    <property type="entry name" value="PyrdxlP-dep_Trfase"/>
</dbReference>
<dbReference type="GO" id="GO:0003700">
    <property type="term" value="F:DNA-binding transcription factor activity"/>
    <property type="evidence" value="ECO:0007669"/>
    <property type="project" value="InterPro"/>
</dbReference>
<evidence type="ECO:0000256" key="1">
    <source>
        <dbReference type="ARBA" id="ARBA00005384"/>
    </source>
</evidence>
<keyword evidence="2" id="KW-0663">Pyridoxal phosphate</keyword>
<reference evidence="8" key="1">
    <citation type="submission" date="2019-07" db="EMBL/GenBank/DDBJ databases">
        <title>Shewanella sp. YLB-08 draft genomic sequence.</title>
        <authorList>
            <person name="Yu L."/>
        </authorList>
    </citation>
    <scope>NUCLEOTIDE SEQUENCE [LARGE SCALE GENOMIC DNA]</scope>
    <source>
        <strain evidence="8">JCM 20706</strain>
    </source>
</reference>
<dbReference type="PROSITE" id="PS50949">
    <property type="entry name" value="HTH_GNTR"/>
    <property type="match status" value="1"/>
</dbReference>
<evidence type="ECO:0000259" key="6">
    <source>
        <dbReference type="PROSITE" id="PS50949"/>
    </source>
</evidence>
<keyword evidence="7" id="KW-0808">Transferase</keyword>
<keyword evidence="8" id="KW-1185">Reference proteome</keyword>
<dbReference type="PANTHER" id="PTHR46577">
    <property type="entry name" value="HTH-TYPE TRANSCRIPTIONAL REGULATORY PROTEIN GABR"/>
    <property type="match status" value="1"/>
</dbReference>
<organism evidence="7 8">
    <name type="scientific">Shewanella hanedai</name>
    <name type="common">Alteromonas hanedai</name>
    <dbReference type="NCBI Taxonomy" id="25"/>
    <lineage>
        <taxon>Bacteria</taxon>
        <taxon>Pseudomonadati</taxon>
        <taxon>Pseudomonadota</taxon>
        <taxon>Gammaproteobacteria</taxon>
        <taxon>Alteromonadales</taxon>
        <taxon>Shewanellaceae</taxon>
        <taxon>Shewanella</taxon>
    </lineage>
</organism>
<dbReference type="CDD" id="cd00609">
    <property type="entry name" value="AAT_like"/>
    <property type="match status" value="1"/>
</dbReference>
<evidence type="ECO:0000313" key="8">
    <source>
        <dbReference type="Proteomes" id="UP000318126"/>
    </source>
</evidence>
<dbReference type="PANTHER" id="PTHR46577:SF1">
    <property type="entry name" value="HTH-TYPE TRANSCRIPTIONAL REGULATORY PROTEIN GABR"/>
    <property type="match status" value="1"/>
</dbReference>
<evidence type="ECO:0000256" key="4">
    <source>
        <dbReference type="ARBA" id="ARBA00023125"/>
    </source>
</evidence>
<dbReference type="GO" id="GO:0008483">
    <property type="term" value="F:transaminase activity"/>
    <property type="evidence" value="ECO:0007669"/>
    <property type="project" value="UniProtKB-KW"/>
</dbReference>
<proteinExistence type="inferred from homology"/>
<keyword evidence="5" id="KW-0804">Transcription</keyword>
<keyword evidence="7" id="KW-0032">Aminotransferase</keyword>
<comment type="similarity">
    <text evidence="1">In the C-terminal section; belongs to the class-I pyridoxal-phosphate-dependent aminotransferase family.</text>
</comment>